<proteinExistence type="predicted"/>
<dbReference type="InterPro" id="IPR038441">
    <property type="entry name" value="THAP_Znf_sf"/>
</dbReference>
<evidence type="ECO:0000256" key="5">
    <source>
        <dbReference type="PROSITE-ProRule" id="PRU00309"/>
    </source>
</evidence>
<dbReference type="PROSITE" id="PS50950">
    <property type="entry name" value="ZF_THAP"/>
    <property type="match status" value="1"/>
</dbReference>
<evidence type="ECO:0000259" key="7">
    <source>
        <dbReference type="PROSITE" id="PS50950"/>
    </source>
</evidence>
<evidence type="ECO:0000256" key="1">
    <source>
        <dbReference type="ARBA" id="ARBA00022723"/>
    </source>
</evidence>
<feature type="compositionally biased region" description="Low complexity" evidence="6">
    <location>
        <begin position="586"/>
        <end position="610"/>
    </location>
</feature>
<feature type="compositionally biased region" description="Pro residues" evidence="6">
    <location>
        <begin position="553"/>
        <end position="585"/>
    </location>
</feature>
<gene>
    <name evidence="8" type="ORF">PXEA_LOCUS34075</name>
</gene>
<sequence length="727" mass="80680">MCLRMCPPGPILPTSQRKAWALAESGRQAVVLVFSRSGRPGQEQLCPARRDGCEERSEGSENFETPKWRRRPAERLRSRSAAKAGVEAGGAGWASQSGNSARRRSAHVPLGWPGFCVRVALEARVGLKSVALSLAHVSCFFRMFTCTSVRMSVCARPSVCYRALLPAPQRPGKSIANTGRCWLRVDQLACLLFRPLGLYCTNGRGLCMPSCVWRVRFCARIGLGQSGRPGRKSPFAEGFIRARLPKEIATSLSRLSRPVCNPLRGLRNYFCCARAPLYHSVPSARMSRRLDSGINGAYRFGITSNRIAVPANPTQYIGHLTVRRQRKQEPTVRPARQRVNQPGSHSLNLSPSQPASQPTNQPTNQPAKFESALSVLEVVSRLDRGPSLWKSTSLTHRLWGPFEQELDSLTRLLLILRLKAPSMPQCCFAGCHNRTDDGRGLSFFRFPRRDAARTVAWVAACGRKEFTPSQHSRVCSRHFSTDEFERDYRSDLANGPPRRLRLKDTAVPSKSPVIKPWPELEHRQAAKERERAHRAKEQLAGQIITQAAINPSTPSPPSPPPPPPPPSLPPPPLPPPPPPPPPLPPLTIKATTTTLSQSTPPSPLSHTPSSPQSPIPPPAPSLTPPFSRKSYAVEREFVLNNTKDITKTDLSPHTDEEQSESGEGRLIVTWMVSSFPGPQGNWVRVLVEDALFCRYSSLLKHNQVIINIVSLSRLKRWNKIYAFYFPQ</sequence>
<dbReference type="OrthoDB" id="7331812at2759"/>
<dbReference type="SUPFAM" id="SSF57716">
    <property type="entry name" value="Glucocorticoid receptor-like (DNA-binding domain)"/>
    <property type="match status" value="1"/>
</dbReference>
<dbReference type="Gene3D" id="6.20.210.20">
    <property type="entry name" value="THAP domain"/>
    <property type="match status" value="1"/>
</dbReference>
<feature type="compositionally biased region" description="Pro residues" evidence="6">
    <location>
        <begin position="611"/>
        <end position="623"/>
    </location>
</feature>
<keyword evidence="4 5" id="KW-0238">DNA-binding</keyword>
<dbReference type="Pfam" id="PF05485">
    <property type="entry name" value="THAP"/>
    <property type="match status" value="1"/>
</dbReference>
<evidence type="ECO:0000256" key="2">
    <source>
        <dbReference type="ARBA" id="ARBA00022771"/>
    </source>
</evidence>
<dbReference type="EMBL" id="CAAALY010265738">
    <property type="protein sequence ID" value="VEL40635.1"/>
    <property type="molecule type" value="Genomic_DNA"/>
</dbReference>
<dbReference type="InterPro" id="IPR006612">
    <property type="entry name" value="THAP_Znf"/>
</dbReference>
<keyword evidence="2 5" id="KW-0863">Zinc-finger</keyword>
<dbReference type="Proteomes" id="UP000784294">
    <property type="component" value="Unassembled WGS sequence"/>
</dbReference>
<dbReference type="SMART" id="SM00980">
    <property type="entry name" value="THAP"/>
    <property type="match status" value="1"/>
</dbReference>
<evidence type="ECO:0000256" key="3">
    <source>
        <dbReference type="ARBA" id="ARBA00022833"/>
    </source>
</evidence>
<keyword evidence="9" id="KW-1185">Reference proteome</keyword>
<feature type="region of interest" description="Disordered" evidence="6">
    <location>
        <begin position="44"/>
        <end position="81"/>
    </location>
</feature>
<name>A0A3S5FGV8_9PLAT</name>
<dbReference type="AlphaFoldDB" id="A0A3S5FGV8"/>
<reference evidence="8" key="1">
    <citation type="submission" date="2018-11" db="EMBL/GenBank/DDBJ databases">
        <authorList>
            <consortium name="Pathogen Informatics"/>
        </authorList>
    </citation>
    <scope>NUCLEOTIDE SEQUENCE</scope>
</reference>
<accession>A0A3S5FGV8</accession>
<protein>
    <recommendedName>
        <fullName evidence="7">THAP-type domain-containing protein</fullName>
    </recommendedName>
</protein>
<feature type="domain" description="THAP-type" evidence="7">
    <location>
        <begin position="423"/>
        <end position="511"/>
    </location>
</feature>
<dbReference type="GO" id="GO:0043565">
    <property type="term" value="F:sequence-specific DNA binding"/>
    <property type="evidence" value="ECO:0007669"/>
    <property type="project" value="InterPro"/>
</dbReference>
<feature type="region of interest" description="Disordered" evidence="6">
    <location>
        <begin position="322"/>
        <end position="366"/>
    </location>
</feature>
<feature type="compositionally biased region" description="Basic and acidic residues" evidence="6">
    <location>
        <begin position="48"/>
        <end position="77"/>
    </location>
</feature>
<dbReference type="PANTHER" id="PTHR46600:SF11">
    <property type="entry name" value="THAP DOMAIN-CONTAINING PROTEIN 10"/>
    <property type="match status" value="1"/>
</dbReference>
<evidence type="ECO:0000313" key="8">
    <source>
        <dbReference type="EMBL" id="VEL40635.1"/>
    </source>
</evidence>
<evidence type="ECO:0000313" key="9">
    <source>
        <dbReference type="Proteomes" id="UP000784294"/>
    </source>
</evidence>
<evidence type="ECO:0000256" key="6">
    <source>
        <dbReference type="SAM" id="MobiDB-lite"/>
    </source>
</evidence>
<organism evidence="8 9">
    <name type="scientific">Protopolystoma xenopodis</name>
    <dbReference type="NCBI Taxonomy" id="117903"/>
    <lineage>
        <taxon>Eukaryota</taxon>
        <taxon>Metazoa</taxon>
        <taxon>Spiralia</taxon>
        <taxon>Lophotrochozoa</taxon>
        <taxon>Platyhelminthes</taxon>
        <taxon>Monogenea</taxon>
        <taxon>Polyopisthocotylea</taxon>
        <taxon>Polystomatidea</taxon>
        <taxon>Polystomatidae</taxon>
        <taxon>Protopolystoma</taxon>
    </lineage>
</organism>
<feature type="compositionally biased region" description="Polar residues" evidence="6">
    <location>
        <begin position="338"/>
        <end position="366"/>
    </location>
</feature>
<keyword evidence="1" id="KW-0479">Metal-binding</keyword>
<feature type="region of interest" description="Disordered" evidence="6">
    <location>
        <begin position="509"/>
        <end position="626"/>
    </location>
</feature>
<dbReference type="PANTHER" id="PTHR46600">
    <property type="entry name" value="THAP DOMAIN-CONTAINING"/>
    <property type="match status" value="1"/>
</dbReference>
<comment type="caution">
    <text evidence="8">The sequence shown here is derived from an EMBL/GenBank/DDBJ whole genome shotgun (WGS) entry which is preliminary data.</text>
</comment>
<evidence type="ECO:0000256" key="4">
    <source>
        <dbReference type="ARBA" id="ARBA00023125"/>
    </source>
</evidence>
<keyword evidence="3" id="KW-0862">Zinc</keyword>
<feature type="compositionally biased region" description="Basic and acidic residues" evidence="6">
    <location>
        <begin position="518"/>
        <end position="537"/>
    </location>
</feature>
<dbReference type="SMART" id="SM00692">
    <property type="entry name" value="DM3"/>
    <property type="match status" value="1"/>
</dbReference>
<dbReference type="GO" id="GO:0008270">
    <property type="term" value="F:zinc ion binding"/>
    <property type="evidence" value="ECO:0007669"/>
    <property type="project" value="UniProtKB-KW"/>
</dbReference>
<dbReference type="InterPro" id="IPR026516">
    <property type="entry name" value="THAP1/10"/>
</dbReference>